<dbReference type="InterPro" id="IPR003140">
    <property type="entry name" value="PLipase/COase/thioEstase"/>
</dbReference>
<dbReference type="PANTHER" id="PTHR10655:SF17">
    <property type="entry name" value="LYSOPHOSPHOLIPASE-LIKE PROTEIN 1"/>
    <property type="match status" value="1"/>
</dbReference>
<dbReference type="SUPFAM" id="SSF53474">
    <property type="entry name" value="alpha/beta-Hydrolases"/>
    <property type="match status" value="1"/>
</dbReference>
<keyword evidence="5" id="KW-1185">Reference proteome</keyword>
<dbReference type="Gene3D" id="3.40.50.1820">
    <property type="entry name" value="alpha/beta hydrolase"/>
    <property type="match status" value="1"/>
</dbReference>
<evidence type="ECO:0000313" key="5">
    <source>
        <dbReference type="Proteomes" id="UP000199377"/>
    </source>
</evidence>
<sequence length="218" mass="22974">MAALTGPSLPAKSGEAKSAVVFLHGYGADGPDLLGLGDVLADHLPDTAFYAPNAPERSVMNPMGYQWFPIPRMDGSTEAQRAASMAVSIGLVNDYLDGILKETGLPADKLALIGFSQGTMMSLQVAPRRKEQLACVVGFSGMLLAPERLPEEIATKPPVLLIHGDADPVVPFENLELAARGLAEAGIEVRVLPCRNVQHSISPEGLGAALQMLKTHLG</sequence>
<reference evidence="4 5" key="1">
    <citation type="submission" date="2016-10" db="EMBL/GenBank/DDBJ databases">
        <authorList>
            <person name="de Groot N.N."/>
        </authorList>
    </citation>
    <scope>NUCLEOTIDE SEQUENCE [LARGE SCALE GENOMIC DNA]</scope>
    <source>
        <strain evidence="4 5">CGMCC 1.11030</strain>
    </source>
</reference>
<keyword evidence="2" id="KW-0378">Hydrolase</keyword>
<protein>
    <submittedName>
        <fullName evidence="4">Phospholipase/carboxylesterase</fullName>
    </submittedName>
</protein>
<name>A0A1I3D534_9RHOB</name>
<dbReference type="GO" id="GO:0016787">
    <property type="term" value="F:hydrolase activity"/>
    <property type="evidence" value="ECO:0007669"/>
    <property type="project" value="UniProtKB-KW"/>
</dbReference>
<evidence type="ECO:0000259" key="3">
    <source>
        <dbReference type="Pfam" id="PF02230"/>
    </source>
</evidence>
<dbReference type="InterPro" id="IPR050565">
    <property type="entry name" value="LYPA1-2/EST-like"/>
</dbReference>
<dbReference type="OrthoDB" id="9801763at2"/>
<feature type="domain" description="Phospholipase/carboxylesterase/thioesterase" evidence="3">
    <location>
        <begin position="11"/>
        <end position="216"/>
    </location>
</feature>
<dbReference type="AlphaFoldDB" id="A0A1I3D534"/>
<comment type="similarity">
    <text evidence="1">Belongs to the AB hydrolase superfamily. AB hydrolase 2 family.</text>
</comment>
<evidence type="ECO:0000313" key="4">
    <source>
        <dbReference type="EMBL" id="SFH81797.1"/>
    </source>
</evidence>
<dbReference type="Pfam" id="PF02230">
    <property type="entry name" value="Abhydrolase_2"/>
    <property type="match status" value="1"/>
</dbReference>
<dbReference type="Proteomes" id="UP000199377">
    <property type="component" value="Unassembled WGS sequence"/>
</dbReference>
<gene>
    <name evidence="4" type="ORF">SAMN05216258_102391</name>
</gene>
<accession>A0A1I3D534</accession>
<dbReference type="RefSeq" id="WP_092858403.1">
    <property type="nucleotide sequence ID" value="NZ_FOQH01000002.1"/>
</dbReference>
<dbReference type="PANTHER" id="PTHR10655">
    <property type="entry name" value="LYSOPHOSPHOLIPASE-RELATED"/>
    <property type="match status" value="1"/>
</dbReference>
<evidence type="ECO:0000256" key="2">
    <source>
        <dbReference type="ARBA" id="ARBA00022801"/>
    </source>
</evidence>
<dbReference type="EMBL" id="FOQH01000002">
    <property type="protein sequence ID" value="SFH81797.1"/>
    <property type="molecule type" value="Genomic_DNA"/>
</dbReference>
<dbReference type="STRING" id="1114924.SAMN05216258_102391"/>
<evidence type="ECO:0000256" key="1">
    <source>
        <dbReference type="ARBA" id="ARBA00006499"/>
    </source>
</evidence>
<organism evidence="4 5">
    <name type="scientific">Albimonas pacifica</name>
    <dbReference type="NCBI Taxonomy" id="1114924"/>
    <lineage>
        <taxon>Bacteria</taxon>
        <taxon>Pseudomonadati</taxon>
        <taxon>Pseudomonadota</taxon>
        <taxon>Alphaproteobacteria</taxon>
        <taxon>Rhodobacterales</taxon>
        <taxon>Paracoccaceae</taxon>
        <taxon>Albimonas</taxon>
    </lineage>
</organism>
<dbReference type="InterPro" id="IPR029058">
    <property type="entry name" value="AB_hydrolase_fold"/>
</dbReference>
<proteinExistence type="inferred from homology"/>